<protein>
    <recommendedName>
        <fullName evidence="3">DUF3089 domain-containing protein</fullName>
    </recommendedName>
</protein>
<name>A0A6S6TLR1_9BACT</name>
<evidence type="ECO:0000256" key="1">
    <source>
        <dbReference type="SAM" id="SignalP"/>
    </source>
</evidence>
<organism evidence="2">
    <name type="scientific">uncultured Aureispira sp</name>
    <dbReference type="NCBI Taxonomy" id="1331704"/>
    <lineage>
        <taxon>Bacteria</taxon>
        <taxon>Pseudomonadati</taxon>
        <taxon>Bacteroidota</taxon>
        <taxon>Saprospiria</taxon>
        <taxon>Saprospirales</taxon>
        <taxon>Saprospiraceae</taxon>
        <taxon>Aureispira</taxon>
        <taxon>environmental samples</taxon>
    </lineage>
</organism>
<keyword evidence="1" id="KW-0732">Signal</keyword>
<feature type="signal peptide" evidence="1">
    <location>
        <begin position="1"/>
        <end position="21"/>
    </location>
</feature>
<dbReference type="Pfam" id="PF11288">
    <property type="entry name" value="DUF3089"/>
    <property type="match status" value="1"/>
</dbReference>
<feature type="chain" id="PRO_5027590481" description="DUF3089 domain-containing protein" evidence="1">
    <location>
        <begin position="22"/>
        <end position="343"/>
    </location>
</feature>
<dbReference type="InterPro" id="IPR029058">
    <property type="entry name" value="AB_hydrolase_fold"/>
</dbReference>
<sequence>MQIVILITTILSLLFTTTSYTQTTIEPFDKVPQPTVPDYSKVETWAAHPKKKDKADKIPAPLKKEVTNLSEKVDVFFLHPTIFTGEVKNEYLWNAAVEDAKMNKQVDKTTIKLQASIFNQAGQIYAPRYRQAHLRSFFEPNIEEGNKALDLAYEDVKSAFKYYLEHENKGRPFILAGHSQGARHLKLLLKEQFDGTDLYKQLIAAYIVGWGVEEDTYSEIPLGTSANQTGCFVTWRTYNKGYQPGWIRENDVCVNPLTWTADTTYAPYTANEGSILLGFNTLRKNLFDAQVHGPILWVGKPNIFLGGLMQRDNYHVGDYNLFYVNVRRNAILRARTFLEKKDK</sequence>
<proteinExistence type="predicted"/>
<dbReference type="AlphaFoldDB" id="A0A6S6TLR1"/>
<dbReference type="InterPro" id="IPR021440">
    <property type="entry name" value="DUF3089"/>
</dbReference>
<reference evidence="2" key="1">
    <citation type="submission" date="2020-01" db="EMBL/GenBank/DDBJ databases">
        <authorList>
            <person name="Meier V. D."/>
            <person name="Meier V D."/>
        </authorList>
    </citation>
    <scope>NUCLEOTIDE SEQUENCE</scope>
    <source>
        <strain evidence="2">HLG_WM_MAG_10</strain>
    </source>
</reference>
<gene>
    <name evidence="2" type="ORF">HELGO_WM19209</name>
</gene>
<dbReference type="EMBL" id="CACVAQ010000334">
    <property type="protein sequence ID" value="CAA6823841.1"/>
    <property type="molecule type" value="Genomic_DNA"/>
</dbReference>
<evidence type="ECO:0008006" key="3">
    <source>
        <dbReference type="Google" id="ProtNLM"/>
    </source>
</evidence>
<evidence type="ECO:0000313" key="2">
    <source>
        <dbReference type="EMBL" id="CAA6823841.1"/>
    </source>
</evidence>
<dbReference type="SUPFAM" id="SSF53474">
    <property type="entry name" value="alpha/beta-Hydrolases"/>
    <property type="match status" value="1"/>
</dbReference>
<accession>A0A6S6TLR1</accession>